<dbReference type="Pfam" id="PF11741">
    <property type="entry name" value="AMIN"/>
    <property type="match status" value="1"/>
</dbReference>
<keyword evidence="6" id="KW-1185">Reference proteome</keyword>
<evidence type="ECO:0000256" key="1">
    <source>
        <dbReference type="ARBA" id="ARBA00022801"/>
    </source>
</evidence>
<reference evidence="5 6" key="1">
    <citation type="submission" date="2017-01" db="EMBL/GenBank/DDBJ databases">
        <authorList>
            <person name="Varghese N."/>
            <person name="Submissions S."/>
        </authorList>
    </citation>
    <scope>NUCLEOTIDE SEQUENCE [LARGE SCALE GENOMIC DNA]</scope>
    <source>
        <strain evidence="5 6">ATCC 23464</strain>
    </source>
</reference>
<dbReference type="InterPro" id="IPR012854">
    <property type="entry name" value="Cu_amine_oxidase-like_N"/>
</dbReference>
<dbReference type="Gene3D" id="2.60.40.3500">
    <property type="match status" value="1"/>
</dbReference>
<feature type="signal peptide" evidence="3">
    <location>
        <begin position="1"/>
        <end position="24"/>
    </location>
</feature>
<sequence>MKKFSLLLLLCAFFLIVFPSEGSAAAVQSKIILDGKEIGMPSGVQVQVINENVMIPIRVVVENLKFKVDWNQKTQGVMIQQDTKIITLTVNQQSATVDGNQVVLNTAPQVKNETVLVPIRFVSEQMGLLVSWDNVDKTVYLTSGNKESINNGQAGVDTGEVTPTPNVPTPPPTSVPGIDGSGQTTNPLNRLNGLSFVNNQLLVTLDGAITPEISRLTNPDRIVIDLPNTNFADSFGTIHPLDSGLKGKLDLSGYPNVSEVRYSLFTRDPYKVRVVIALNAANAYQLSQDSDSKMLIIDLNASEDSNTIPPLVPVPVVPSGHKIVVIDPGHGGSDPGALSISKKHEKDFTLAVSLKVQSLLLKESNIDVVMTRDSDTYPTLSERAQLANRLYADVFVSIHGNSNPSSKPSGTETYYYQRSSSKDLANVIHKYLIKATGLSDRGVKSNSLHVIRETKMPAVLLEIGFLSNSSDELMMYSDDYQNKVAQAIVNGIKEYLGVK</sequence>
<evidence type="ECO:0000259" key="4">
    <source>
        <dbReference type="SMART" id="SM00646"/>
    </source>
</evidence>
<dbReference type="SUPFAM" id="SSF53187">
    <property type="entry name" value="Zn-dependent exopeptidases"/>
    <property type="match status" value="1"/>
</dbReference>
<dbReference type="Gene3D" id="3.30.457.10">
    <property type="entry name" value="Copper amine oxidase-like, N-terminal domain"/>
    <property type="match status" value="1"/>
</dbReference>
<feature type="chain" id="PRO_5045345336" evidence="3">
    <location>
        <begin position="25"/>
        <end position="499"/>
    </location>
</feature>
<feature type="region of interest" description="Disordered" evidence="2">
    <location>
        <begin position="150"/>
        <end position="172"/>
    </location>
</feature>
<dbReference type="Pfam" id="PF01520">
    <property type="entry name" value="Amidase_3"/>
    <property type="match status" value="1"/>
</dbReference>
<proteinExistence type="predicted"/>
<evidence type="ECO:0000256" key="3">
    <source>
        <dbReference type="SAM" id="SignalP"/>
    </source>
</evidence>
<evidence type="ECO:0000256" key="2">
    <source>
        <dbReference type="SAM" id="MobiDB-lite"/>
    </source>
</evidence>
<protein>
    <submittedName>
        <fullName evidence="5">N-acetylmuramoyl-L-alanine amidase</fullName>
    </submittedName>
</protein>
<dbReference type="Gene3D" id="3.40.630.40">
    <property type="entry name" value="Zn-dependent exopeptidases"/>
    <property type="match status" value="1"/>
</dbReference>
<dbReference type="Pfam" id="PF07833">
    <property type="entry name" value="Cu_amine_oxidN1"/>
    <property type="match status" value="1"/>
</dbReference>
<dbReference type="PANTHER" id="PTHR30404">
    <property type="entry name" value="N-ACETYLMURAMOYL-L-ALANINE AMIDASE"/>
    <property type="match status" value="1"/>
</dbReference>
<comment type="caution">
    <text evidence="5">The sequence shown here is derived from an EMBL/GenBank/DDBJ whole genome shotgun (WGS) entry which is preliminary data.</text>
</comment>
<accession>A0ABY1JJ87</accession>
<dbReference type="RefSeq" id="WP_068590405.1">
    <property type="nucleotide sequence ID" value="NZ_FTNK01000001.1"/>
</dbReference>
<feature type="domain" description="MurNAc-LAA" evidence="4">
    <location>
        <begin position="384"/>
        <end position="493"/>
    </location>
</feature>
<dbReference type="CDD" id="cd02696">
    <property type="entry name" value="MurNAc-LAA"/>
    <property type="match status" value="1"/>
</dbReference>
<dbReference type="PANTHER" id="PTHR30404:SF0">
    <property type="entry name" value="N-ACETYLMURAMOYL-L-ALANINE AMIDASE AMIC"/>
    <property type="match status" value="1"/>
</dbReference>
<keyword evidence="1" id="KW-0378">Hydrolase</keyword>
<dbReference type="Proteomes" id="UP000186666">
    <property type="component" value="Unassembled WGS sequence"/>
</dbReference>
<dbReference type="InterPro" id="IPR021731">
    <property type="entry name" value="AMIN_dom"/>
</dbReference>
<gene>
    <name evidence="5" type="ORF">SAMN05421578_10121</name>
</gene>
<organism evidence="5 6">
    <name type="scientific">Paenibacillus macquariensis</name>
    <dbReference type="NCBI Taxonomy" id="948756"/>
    <lineage>
        <taxon>Bacteria</taxon>
        <taxon>Bacillati</taxon>
        <taxon>Bacillota</taxon>
        <taxon>Bacilli</taxon>
        <taxon>Bacillales</taxon>
        <taxon>Paenibacillaceae</taxon>
        <taxon>Paenibacillus</taxon>
    </lineage>
</organism>
<name>A0ABY1JJ87_9BACL</name>
<dbReference type="SMART" id="SM00646">
    <property type="entry name" value="Ami_3"/>
    <property type="match status" value="1"/>
</dbReference>
<evidence type="ECO:0000313" key="5">
    <source>
        <dbReference type="EMBL" id="SIQ28027.1"/>
    </source>
</evidence>
<keyword evidence="3" id="KW-0732">Signal</keyword>
<dbReference type="InterPro" id="IPR036582">
    <property type="entry name" value="Mao_N_sf"/>
</dbReference>
<dbReference type="InterPro" id="IPR002508">
    <property type="entry name" value="MurNAc-LAA_cat"/>
</dbReference>
<evidence type="ECO:0000313" key="6">
    <source>
        <dbReference type="Proteomes" id="UP000186666"/>
    </source>
</evidence>
<dbReference type="InterPro" id="IPR050695">
    <property type="entry name" value="N-acetylmuramoyl_amidase_3"/>
</dbReference>
<dbReference type="EMBL" id="FTNK01000001">
    <property type="protein sequence ID" value="SIQ28027.1"/>
    <property type="molecule type" value="Genomic_DNA"/>
</dbReference>
<dbReference type="SUPFAM" id="SSF55383">
    <property type="entry name" value="Copper amine oxidase, domain N"/>
    <property type="match status" value="1"/>
</dbReference>